<dbReference type="InterPro" id="IPR002347">
    <property type="entry name" value="SDR_fam"/>
</dbReference>
<dbReference type="PRINTS" id="PR00081">
    <property type="entry name" value="GDHRDH"/>
</dbReference>
<gene>
    <name evidence="4" type="ORF">Tasa_009_224</name>
</gene>
<evidence type="ECO:0000313" key="4">
    <source>
        <dbReference type="EMBL" id="GAN53429.1"/>
    </source>
</evidence>
<keyword evidence="5" id="KW-1185">Reference proteome</keyword>
<comment type="caution">
    <text evidence="4">The sequence shown here is derived from an EMBL/GenBank/DDBJ whole genome shotgun (WGS) entry which is preliminary data.</text>
</comment>
<evidence type="ECO:0000313" key="5">
    <source>
        <dbReference type="Proteomes" id="UP000032679"/>
    </source>
</evidence>
<organism evidence="4 5">
    <name type="scientific">Tanticharoenia sakaeratensis NBRC 103193</name>
    <dbReference type="NCBI Taxonomy" id="1231623"/>
    <lineage>
        <taxon>Bacteria</taxon>
        <taxon>Pseudomonadati</taxon>
        <taxon>Pseudomonadota</taxon>
        <taxon>Alphaproteobacteria</taxon>
        <taxon>Acetobacterales</taxon>
        <taxon>Acetobacteraceae</taxon>
        <taxon>Tanticharoenia</taxon>
    </lineage>
</organism>
<dbReference type="PANTHER" id="PTHR44196:SF1">
    <property type="entry name" value="DEHYDROGENASE_REDUCTASE SDR FAMILY MEMBER 7B"/>
    <property type="match status" value="1"/>
</dbReference>
<evidence type="ECO:0000256" key="1">
    <source>
        <dbReference type="ARBA" id="ARBA00006484"/>
    </source>
</evidence>
<dbReference type="GO" id="GO:0016020">
    <property type="term" value="C:membrane"/>
    <property type="evidence" value="ECO:0007669"/>
    <property type="project" value="TreeGrafter"/>
</dbReference>
<dbReference type="Proteomes" id="UP000032679">
    <property type="component" value="Unassembled WGS sequence"/>
</dbReference>
<dbReference type="PANTHER" id="PTHR44196">
    <property type="entry name" value="DEHYDROGENASE/REDUCTASE SDR FAMILY MEMBER 7B"/>
    <property type="match status" value="1"/>
</dbReference>
<evidence type="ECO:0000256" key="3">
    <source>
        <dbReference type="RuleBase" id="RU000363"/>
    </source>
</evidence>
<protein>
    <submittedName>
        <fullName evidence="4">Oxidoreductase</fullName>
    </submittedName>
</protein>
<dbReference type="Gene3D" id="3.40.50.720">
    <property type="entry name" value="NAD(P)-binding Rossmann-like Domain"/>
    <property type="match status" value="1"/>
</dbReference>
<evidence type="ECO:0000256" key="2">
    <source>
        <dbReference type="ARBA" id="ARBA00023002"/>
    </source>
</evidence>
<dbReference type="GO" id="GO:0016491">
    <property type="term" value="F:oxidoreductase activity"/>
    <property type="evidence" value="ECO:0007669"/>
    <property type="project" value="UniProtKB-KW"/>
</dbReference>
<dbReference type="Pfam" id="PF00106">
    <property type="entry name" value="adh_short"/>
    <property type="match status" value="1"/>
</dbReference>
<dbReference type="OrthoDB" id="335726at2"/>
<comment type="similarity">
    <text evidence="1 3">Belongs to the short-chain dehydrogenases/reductases (SDR) family.</text>
</comment>
<dbReference type="RefSeq" id="WP_048847299.1">
    <property type="nucleotide sequence ID" value="NZ_BALE01000009.1"/>
</dbReference>
<keyword evidence="2" id="KW-0560">Oxidoreductase</keyword>
<dbReference type="PRINTS" id="PR00080">
    <property type="entry name" value="SDRFAMILY"/>
</dbReference>
<sequence length="263" mass="28228">MNGAQRSQTREPHVLVTGASGGLGAALARHHAALGHRLTLWGRNEERLNAVAGSCRALGAMVVTRIVDLENPTAAEHAYLEDDARDPVDIAIFNAGLSDIRAPDALTEDPERVRALGLVNYVTPSVLATVAAGKMLPRGGRIIMIGSVAAFHDLPFGTAYSGSKAGLARFSTALDLYTRPRSVPVLLVSPGFIDTPMSRRLSGARPFLVKPARAARLIVEASAQGKRHIVFPWPFHVLRIIDMLAPYRLRAALLGRVKVTQSP</sequence>
<dbReference type="InterPro" id="IPR036291">
    <property type="entry name" value="NAD(P)-bd_dom_sf"/>
</dbReference>
<accession>A0A0D6MIE9</accession>
<dbReference type="EMBL" id="BALE01000009">
    <property type="protein sequence ID" value="GAN53429.1"/>
    <property type="molecule type" value="Genomic_DNA"/>
</dbReference>
<reference evidence="4 5" key="1">
    <citation type="submission" date="2012-10" db="EMBL/GenBank/DDBJ databases">
        <title>Genome sequencing of Tanticharoenia sakaeratensis NBRC 103193.</title>
        <authorList>
            <person name="Azuma Y."/>
            <person name="Hadano H."/>
            <person name="Hirakawa H."/>
            <person name="Matsushita K."/>
        </authorList>
    </citation>
    <scope>NUCLEOTIDE SEQUENCE [LARGE SCALE GENOMIC DNA]</scope>
    <source>
        <strain evidence="4 5">NBRC 103193</strain>
    </source>
</reference>
<dbReference type="AlphaFoldDB" id="A0A0D6MIE9"/>
<dbReference type="STRING" id="1231623.Tasa_009_224"/>
<proteinExistence type="inferred from homology"/>
<dbReference type="SUPFAM" id="SSF51735">
    <property type="entry name" value="NAD(P)-binding Rossmann-fold domains"/>
    <property type="match status" value="1"/>
</dbReference>
<name>A0A0D6MIE9_9PROT</name>